<dbReference type="AlphaFoldDB" id="A0AAE3IAU7"/>
<feature type="domain" description="DUF7311" evidence="1">
    <location>
        <begin position="1"/>
        <end position="152"/>
    </location>
</feature>
<dbReference type="InterPro" id="IPR055735">
    <property type="entry name" value="DUF7311"/>
</dbReference>
<proteinExistence type="predicted"/>
<dbReference type="Pfam" id="PF23993">
    <property type="entry name" value="DUF7311"/>
    <property type="match status" value="1"/>
</dbReference>
<evidence type="ECO:0000259" key="1">
    <source>
        <dbReference type="Pfam" id="PF23993"/>
    </source>
</evidence>
<dbReference type="RefSeq" id="WP_315908331.1">
    <property type="nucleotide sequence ID" value="NZ_JAOPKC010000003.1"/>
</dbReference>
<reference evidence="3" key="1">
    <citation type="submission" date="2023-02" db="EMBL/GenBank/DDBJ databases">
        <title>Enrichment on poylsaccharides allowed isolation of novel metabolic and taxonomic groups of Haloarchaea.</title>
        <authorList>
            <person name="Sorokin D.Y."/>
            <person name="Elcheninov A.G."/>
            <person name="Khizhniak T.V."/>
            <person name="Kolganova T.V."/>
            <person name="Kublanov I.V."/>
        </authorList>
    </citation>
    <scope>NUCLEOTIDE SEQUENCE</scope>
    <source>
        <strain evidence="2 4">HArc-curdl5-1</strain>
        <strain evidence="3">HArc-curdl7</strain>
    </source>
</reference>
<comment type="caution">
    <text evidence="3">The sequence shown here is derived from an EMBL/GenBank/DDBJ whole genome shotgun (WGS) entry which is preliminary data.</text>
</comment>
<dbReference type="EMBL" id="JAOPKC010000003">
    <property type="protein sequence ID" value="MCU4717568.1"/>
    <property type="molecule type" value="Genomic_DNA"/>
</dbReference>
<keyword evidence="4" id="KW-1185">Reference proteome</keyword>
<organism evidence="3 5">
    <name type="scientific">Halapricum hydrolyticum</name>
    <dbReference type="NCBI Taxonomy" id="2979991"/>
    <lineage>
        <taxon>Archaea</taxon>
        <taxon>Methanobacteriati</taxon>
        <taxon>Methanobacteriota</taxon>
        <taxon>Stenosarchaea group</taxon>
        <taxon>Halobacteria</taxon>
        <taxon>Halobacteriales</taxon>
        <taxon>Haloarculaceae</taxon>
        <taxon>Halapricum</taxon>
    </lineage>
</organism>
<sequence length="157" mass="16782">MIRYVVAVLLAAALVAASIPAVESAATARGESIVESNVVEIEVAAETLLEDERLPPNGMLGPQRAVELSFPSASLTAAPVRHLELERVDDENVTIARYRVGGGSMQTVTVDAPIVDESMGSPIELGRPTGDVTYVLLLQRDPNDHDRPVVVLTRTSR</sequence>
<evidence type="ECO:0000313" key="5">
    <source>
        <dbReference type="Proteomes" id="UP001209746"/>
    </source>
</evidence>
<evidence type="ECO:0000313" key="4">
    <source>
        <dbReference type="Proteomes" id="UP001208186"/>
    </source>
</evidence>
<dbReference type="Proteomes" id="UP001208186">
    <property type="component" value="Unassembled WGS sequence"/>
</dbReference>
<dbReference type="EMBL" id="JAOPKD010000004">
    <property type="protein sequence ID" value="MCU4726732.1"/>
    <property type="molecule type" value="Genomic_DNA"/>
</dbReference>
<evidence type="ECO:0000313" key="3">
    <source>
        <dbReference type="EMBL" id="MCU4726732.1"/>
    </source>
</evidence>
<name>A0AAE3IAU7_9EURY</name>
<dbReference type="Proteomes" id="UP001209746">
    <property type="component" value="Unassembled WGS sequence"/>
</dbReference>
<accession>A0AAE3IAU7</accession>
<gene>
    <name evidence="3" type="ORF">OB914_07095</name>
    <name evidence="2" type="ORF">OB916_05760</name>
</gene>
<evidence type="ECO:0000313" key="2">
    <source>
        <dbReference type="EMBL" id="MCU4717568.1"/>
    </source>
</evidence>
<protein>
    <recommendedName>
        <fullName evidence="1">DUF7311 domain-containing protein</fullName>
    </recommendedName>
</protein>